<dbReference type="RefSeq" id="WP_251930115.1">
    <property type="nucleotide sequence ID" value="NZ_CALTSD010000010.1"/>
</dbReference>
<gene>
    <name evidence="2" type="ORF">GGP45_000226</name>
</gene>
<protein>
    <submittedName>
        <fullName evidence="2">Uncharacterized protein</fullName>
    </submittedName>
</protein>
<name>A0A9X3A6T3_9BACT</name>
<evidence type="ECO:0000256" key="1">
    <source>
        <dbReference type="SAM" id="MobiDB-lite"/>
    </source>
</evidence>
<evidence type="ECO:0000313" key="2">
    <source>
        <dbReference type="EMBL" id="MCS4119908.1"/>
    </source>
</evidence>
<dbReference type="AlphaFoldDB" id="A0A9X3A6T3"/>
<accession>A0A9X3A6T3</accession>
<feature type="compositionally biased region" description="Low complexity" evidence="1">
    <location>
        <begin position="39"/>
        <end position="53"/>
    </location>
</feature>
<feature type="region of interest" description="Disordered" evidence="1">
    <location>
        <begin position="1"/>
        <end position="62"/>
    </location>
</feature>
<evidence type="ECO:0000313" key="3">
    <source>
        <dbReference type="Proteomes" id="UP001155144"/>
    </source>
</evidence>
<organism evidence="2 3">
    <name type="scientific">Salinibacter ruber</name>
    <dbReference type="NCBI Taxonomy" id="146919"/>
    <lineage>
        <taxon>Bacteria</taxon>
        <taxon>Pseudomonadati</taxon>
        <taxon>Rhodothermota</taxon>
        <taxon>Rhodothermia</taxon>
        <taxon>Rhodothermales</taxon>
        <taxon>Salinibacteraceae</taxon>
        <taxon>Salinibacter</taxon>
    </lineage>
</organism>
<dbReference type="Proteomes" id="UP001155144">
    <property type="component" value="Unassembled WGS sequence"/>
</dbReference>
<sequence>MPTCRGSEDTVGPGTDEKQNDAEGGIRYGDERPDDPPEAASRSCSARAGRYAAPHSTNCPSL</sequence>
<dbReference type="EMBL" id="JANUBL010000001">
    <property type="protein sequence ID" value="MCS4119908.1"/>
    <property type="molecule type" value="Genomic_DNA"/>
</dbReference>
<comment type="caution">
    <text evidence="2">The sequence shown here is derived from an EMBL/GenBank/DDBJ whole genome shotgun (WGS) entry which is preliminary data.</text>
</comment>
<reference evidence="2" key="1">
    <citation type="submission" date="2022-08" db="EMBL/GenBank/DDBJ databases">
        <title>Genomic Encyclopedia of Type Strains, Phase V (KMG-V): Genome sequencing to study the core and pangenomes of soil and plant-associated prokaryotes.</title>
        <authorList>
            <person name="Whitman W."/>
        </authorList>
    </citation>
    <scope>NUCLEOTIDE SEQUENCE</scope>
    <source>
        <strain evidence="2">SP3026</strain>
    </source>
</reference>
<proteinExistence type="predicted"/>